<proteinExistence type="predicted"/>
<keyword evidence="6" id="KW-0464">Manganese</keyword>
<evidence type="ECO:0000259" key="7">
    <source>
        <dbReference type="PROSITE" id="PS51462"/>
    </source>
</evidence>
<comment type="cofactor">
    <cofactor evidence="1">
        <name>Mn(2+)</name>
        <dbReference type="ChEBI" id="CHEBI:29035"/>
    </cofactor>
</comment>
<sequence>MTRPAITQPQLAPVTGVDDHLPPVPAAALTADAIRARLAALSAWTPEFAGDGGRFADREPAGAAVLVPLVRRDEGLTLLLTRRTDHLRDHAGQISFPGGRVEPEDDGPVATALRETEEEIGLPRGHIDVIGQLPVYSTVTAFQVTPVVALVEPGFTLTLDSIEVAEAFEVPLAFLMNPANHRHHRFEFAGAERRFLSMPWQGPEREYFIWGATAAMLRNLYRLLSGA</sequence>
<dbReference type="InterPro" id="IPR045121">
    <property type="entry name" value="CoAse"/>
</dbReference>
<keyword evidence="4" id="KW-0378">Hydrolase</keyword>
<dbReference type="InterPro" id="IPR000086">
    <property type="entry name" value="NUDIX_hydrolase_dom"/>
</dbReference>
<dbReference type="InterPro" id="IPR015797">
    <property type="entry name" value="NUDIX_hydrolase-like_dom_sf"/>
</dbReference>
<dbReference type="PROSITE" id="PS51462">
    <property type="entry name" value="NUDIX"/>
    <property type="match status" value="1"/>
</dbReference>
<evidence type="ECO:0000256" key="6">
    <source>
        <dbReference type="ARBA" id="ARBA00023211"/>
    </source>
</evidence>
<comment type="caution">
    <text evidence="8">The sequence shown here is derived from an EMBL/GenBank/DDBJ whole genome shotgun (WGS) entry which is preliminary data.</text>
</comment>
<dbReference type="Gene3D" id="3.90.79.10">
    <property type="entry name" value="Nucleoside Triphosphate Pyrophosphohydrolase"/>
    <property type="match status" value="1"/>
</dbReference>
<dbReference type="SUPFAM" id="SSF55811">
    <property type="entry name" value="Nudix"/>
    <property type="match status" value="1"/>
</dbReference>
<feature type="domain" description="Nudix hydrolase" evidence="7">
    <location>
        <begin position="60"/>
        <end position="196"/>
    </location>
</feature>
<evidence type="ECO:0000256" key="4">
    <source>
        <dbReference type="ARBA" id="ARBA00022801"/>
    </source>
</evidence>
<accession>A0ABU1Z7A9</accession>
<reference evidence="8 9" key="1">
    <citation type="submission" date="2023-07" db="EMBL/GenBank/DDBJ databases">
        <title>Sorghum-associated microbial communities from plants grown in Nebraska, USA.</title>
        <authorList>
            <person name="Schachtman D."/>
        </authorList>
    </citation>
    <scope>NUCLEOTIDE SEQUENCE [LARGE SCALE GENOMIC DNA]</scope>
    <source>
        <strain evidence="8 9">BE310</strain>
    </source>
</reference>
<dbReference type="Pfam" id="PF00293">
    <property type="entry name" value="NUDIX"/>
    <property type="match status" value="1"/>
</dbReference>
<dbReference type="PANTHER" id="PTHR12992">
    <property type="entry name" value="NUDIX HYDROLASE"/>
    <property type="match status" value="1"/>
</dbReference>
<keyword evidence="5" id="KW-0460">Magnesium</keyword>
<keyword evidence="3" id="KW-0479">Metal-binding</keyword>
<name>A0ABU1Z7A9_9BURK</name>
<dbReference type="PANTHER" id="PTHR12992:SF11">
    <property type="entry name" value="MITOCHONDRIAL COENZYME A DIPHOSPHATASE NUDT8"/>
    <property type="match status" value="1"/>
</dbReference>
<evidence type="ECO:0000256" key="3">
    <source>
        <dbReference type="ARBA" id="ARBA00022723"/>
    </source>
</evidence>
<keyword evidence="9" id="KW-1185">Reference proteome</keyword>
<organism evidence="8 9">
    <name type="scientific">Pelomonas aquatica</name>
    <dbReference type="NCBI Taxonomy" id="431058"/>
    <lineage>
        <taxon>Bacteria</taxon>
        <taxon>Pseudomonadati</taxon>
        <taxon>Pseudomonadota</taxon>
        <taxon>Betaproteobacteria</taxon>
        <taxon>Burkholderiales</taxon>
        <taxon>Sphaerotilaceae</taxon>
        <taxon>Roseateles</taxon>
    </lineage>
</organism>
<evidence type="ECO:0000313" key="9">
    <source>
        <dbReference type="Proteomes" id="UP001180536"/>
    </source>
</evidence>
<gene>
    <name evidence="8" type="ORF">J2X16_001853</name>
</gene>
<dbReference type="RefSeq" id="WP_056877886.1">
    <property type="nucleotide sequence ID" value="NZ_JAVDXQ010000002.1"/>
</dbReference>
<dbReference type="NCBIfam" id="NF007980">
    <property type="entry name" value="PRK10707.1"/>
    <property type="match status" value="1"/>
</dbReference>
<dbReference type="CDD" id="cd03426">
    <property type="entry name" value="NUDIX_CoAse_Nudt7"/>
    <property type="match status" value="1"/>
</dbReference>
<dbReference type="Proteomes" id="UP001180536">
    <property type="component" value="Unassembled WGS sequence"/>
</dbReference>
<comment type="cofactor">
    <cofactor evidence="2">
        <name>Mg(2+)</name>
        <dbReference type="ChEBI" id="CHEBI:18420"/>
    </cofactor>
</comment>
<evidence type="ECO:0000256" key="1">
    <source>
        <dbReference type="ARBA" id="ARBA00001936"/>
    </source>
</evidence>
<dbReference type="EMBL" id="JAVDXQ010000002">
    <property type="protein sequence ID" value="MDR7296514.1"/>
    <property type="molecule type" value="Genomic_DNA"/>
</dbReference>
<evidence type="ECO:0000256" key="5">
    <source>
        <dbReference type="ARBA" id="ARBA00022842"/>
    </source>
</evidence>
<protein>
    <submittedName>
        <fullName evidence="8">8-oxo-dGTP pyrophosphatase MutT (NUDIX family)</fullName>
    </submittedName>
</protein>
<evidence type="ECO:0000313" key="8">
    <source>
        <dbReference type="EMBL" id="MDR7296514.1"/>
    </source>
</evidence>
<evidence type="ECO:0000256" key="2">
    <source>
        <dbReference type="ARBA" id="ARBA00001946"/>
    </source>
</evidence>